<evidence type="ECO:0000313" key="7">
    <source>
        <dbReference type="EMBL" id="GEO33219.1"/>
    </source>
</evidence>
<dbReference type="Gene3D" id="3.40.50.620">
    <property type="entry name" value="HUPs"/>
    <property type="match status" value="1"/>
</dbReference>
<keyword evidence="3 5" id="KW-0157">Chromophore</keyword>
<comment type="caution">
    <text evidence="7">The sequence shown here is derived from an EMBL/GenBank/DDBJ whole genome shotgun (WGS) entry which is preliminary data.</text>
</comment>
<dbReference type="GO" id="GO:0009416">
    <property type="term" value="P:response to light stimulus"/>
    <property type="evidence" value="ECO:0007669"/>
    <property type="project" value="TreeGrafter"/>
</dbReference>
<evidence type="ECO:0000313" key="8">
    <source>
        <dbReference type="Proteomes" id="UP000321181"/>
    </source>
</evidence>
<feature type="binding site" evidence="4">
    <location>
        <begin position="358"/>
        <end position="360"/>
    </location>
    <ligand>
        <name>FAD</name>
        <dbReference type="ChEBI" id="CHEBI:57692"/>
    </ligand>
</feature>
<evidence type="ECO:0000256" key="3">
    <source>
        <dbReference type="ARBA" id="ARBA00022991"/>
    </source>
</evidence>
<evidence type="ECO:0000256" key="4">
    <source>
        <dbReference type="PIRSR" id="PIRSR602081-1"/>
    </source>
</evidence>
<dbReference type="Gene3D" id="1.10.579.10">
    <property type="entry name" value="DNA Cyclobutane Dipyrimidine Photolyase, subunit A, domain 3"/>
    <property type="match status" value="1"/>
</dbReference>
<feature type="binding site" evidence="4">
    <location>
        <begin position="261"/>
        <end position="268"/>
    </location>
    <ligand>
        <name>FAD</name>
        <dbReference type="ChEBI" id="CHEBI:57692"/>
    </ligand>
</feature>
<evidence type="ECO:0000256" key="2">
    <source>
        <dbReference type="ARBA" id="ARBA00022827"/>
    </source>
</evidence>
<feature type="binding site" evidence="4">
    <location>
        <begin position="223"/>
        <end position="227"/>
    </location>
    <ligand>
        <name>FAD</name>
        <dbReference type="ChEBI" id="CHEBI:57692"/>
    </ligand>
</feature>
<dbReference type="AlphaFoldDB" id="A0A512D9S5"/>
<dbReference type="PROSITE" id="PS00691">
    <property type="entry name" value="DNA_PHOTOLYASES_1_2"/>
    <property type="match status" value="1"/>
</dbReference>
<keyword evidence="7" id="KW-0456">Lyase</keyword>
<feature type="binding site" evidence="4">
    <location>
        <position position="211"/>
    </location>
    <ligand>
        <name>FAD</name>
        <dbReference type="ChEBI" id="CHEBI:57692"/>
    </ligand>
</feature>
<dbReference type="InterPro" id="IPR002081">
    <property type="entry name" value="Cryptochrome/DNA_photolyase_1"/>
</dbReference>
<protein>
    <submittedName>
        <fullName evidence="7">Deoxyribodipyrimidine photo-lyase</fullName>
    </submittedName>
</protein>
<evidence type="ECO:0000256" key="1">
    <source>
        <dbReference type="ARBA" id="ARBA00022630"/>
    </source>
</evidence>
<dbReference type="GO" id="GO:0006950">
    <property type="term" value="P:response to stress"/>
    <property type="evidence" value="ECO:0007669"/>
    <property type="project" value="UniProtKB-ARBA"/>
</dbReference>
<dbReference type="PANTHER" id="PTHR11455:SF9">
    <property type="entry name" value="CRYPTOCHROME CIRCADIAN CLOCK 5 ISOFORM X1"/>
    <property type="match status" value="1"/>
</dbReference>
<dbReference type="PROSITE" id="PS51645">
    <property type="entry name" value="PHR_CRY_ALPHA_BETA"/>
    <property type="match status" value="1"/>
</dbReference>
<name>A0A512D9S5_9CELL</name>
<feature type="binding site" evidence="4">
    <location>
        <position position="258"/>
    </location>
    <ligand>
        <name>FAD</name>
        <dbReference type="ChEBI" id="CHEBI:57692"/>
    </ligand>
</feature>
<dbReference type="GO" id="GO:0003677">
    <property type="term" value="F:DNA binding"/>
    <property type="evidence" value="ECO:0007669"/>
    <property type="project" value="TreeGrafter"/>
</dbReference>
<dbReference type="GO" id="GO:0003904">
    <property type="term" value="F:deoxyribodipyrimidine photo-lyase activity"/>
    <property type="evidence" value="ECO:0007669"/>
    <property type="project" value="TreeGrafter"/>
</dbReference>
<evidence type="ECO:0000256" key="5">
    <source>
        <dbReference type="RuleBase" id="RU004182"/>
    </source>
</evidence>
<accession>A0A512D9S5</accession>
<dbReference type="Proteomes" id="UP000321181">
    <property type="component" value="Unassembled WGS sequence"/>
</dbReference>
<dbReference type="SUPFAM" id="SSF52425">
    <property type="entry name" value="Cryptochrome/photolyase, N-terminal domain"/>
    <property type="match status" value="1"/>
</dbReference>
<dbReference type="InterPro" id="IPR014729">
    <property type="entry name" value="Rossmann-like_a/b/a_fold"/>
</dbReference>
<sequence length="454" mass="49954">MTSILWLRRDLRLHDLPALLAAHEASGDGTVLPVFVADPTLLASSGPVRVRCLVEALTEARDAYDGALVVRHGRPEDVVPALAREVGATGVHVSGETTPYGRARDARVEAAMPDGVPLVATGSPYAVAPGRLHTAAGSGYAVFTPFSRAWREQGWHRPADVPADVRWYRGPESEPLPGIPAEARDVDLPPVGERAAHAAWTAFLADGLATYKDDRNRADLNRTSAMSVQLKYGTVHPRTLLADLAAHPLADGEGAATYTTELCWREFYADVLWRRPDSARRDLTDTLRGMVYDEPGPTFDAWREGRTGYPFVDAGMRQLLREGWVHNRVRMVVASFLVKDLHVRWQHGAAHFLRHLRDGDVASNAHGWQWVAGTGTDPSPYFRVFNPVVQGEKFDPDGDYVRRYVPELAHLPGAAVHQPWRVLDGYAGGYPERVVDHGAERAEALARYAAVREG</sequence>
<feature type="domain" description="Photolyase/cryptochrome alpha/beta" evidence="6">
    <location>
        <begin position="1"/>
        <end position="126"/>
    </location>
</feature>
<gene>
    <name evidence="7" type="primary">phrB</name>
    <name evidence="7" type="ORF">CAE01nite_09440</name>
</gene>
<dbReference type="EMBL" id="BJYY01000004">
    <property type="protein sequence ID" value="GEO33219.1"/>
    <property type="molecule type" value="Genomic_DNA"/>
</dbReference>
<comment type="similarity">
    <text evidence="5">Belongs to the DNA photolyase family.</text>
</comment>
<dbReference type="InterPro" id="IPR036134">
    <property type="entry name" value="Crypto/Photolyase_FAD-like_sf"/>
</dbReference>
<dbReference type="Gene3D" id="1.25.40.80">
    <property type="match status" value="1"/>
</dbReference>
<proteinExistence type="inferred from homology"/>
<dbReference type="PANTHER" id="PTHR11455">
    <property type="entry name" value="CRYPTOCHROME"/>
    <property type="match status" value="1"/>
</dbReference>
<dbReference type="InterPro" id="IPR036155">
    <property type="entry name" value="Crypto/Photolyase_N_sf"/>
</dbReference>
<dbReference type="SUPFAM" id="SSF48173">
    <property type="entry name" value="Cryptochrome/photolyase FAD-binding domain"/>
    <property type="match status" value="1"/>
</dbReference>
<dbReference type="InterPro" id="IPR018394">
    <property type="entry name" value="DNA_photolyase_1_CS_C"/>
</dbReference>
<dbReference type="GO" id="GO:0071949">
    <property type="term" value="F:FAD binding"/>
    <property type="evidence" value="ECO:0007669"/>
    <property type="project" value="TreeGrafter"/>
</dbReference>
<reference evidence="7 8" key="1">
    <citation type="submission" date="2019-07" db="EMBL/GenBank/DDBJ databases">
        <title>Whole genome shotgun sequence of Cellulomonas aerilata NBRC 106308.</title>
        <authorList>
            <person name="Hosoyama A."/>
            <person name="Uohara A."/>
            <person name="Ohji S."/>
            <person name="Ichikawa N."/>
        </authorList>
    </citation>
    <scope>NUCLEOTIDE SEQUENCE [LARGE SCALE GENOMIC DNA]</scope>
    <source>
        <strain evidence="7 8">NBRC 106308</strain>
    </source>
</reference>
<dbReference type="OrthoDB" id="9772484at2"/>
<dbReference type="InterPro" id="IPR005101">
    <property type="entry name" value="Cryptochr/Photolyase_FAD-bd"/>
</dbReference>
<keyword evidence="2 4" id="KW-0274">FAD</keyword>
<dbReference type="Pfam" id="PF00875">
    <property type="entry name" value="DNA_photolyase"/>
    <property type="match status" value="1"/>
</dbReference>
<dbReference type="Pfam" id="PF03441">
    <property type="entry name" value="FAD_binding_7"/>
    <property type="match status" value="1"/>
</dbReference>
<dbReference type="InterPro" id="IPR006050">
    <property type="entry name" value="DNA_photolyase_N"/>
</dbReference>
<dbReference type="RefSeq" id="WP_146900716.1">
    <property type="nucleotide sequence ID" value="NZ_BAAARM010000002.1"/>
</dbReference>
<keyword evidence="1 4" id="KW-0285">Flavoprotein</keyword>
<dbReference type="GO" id="GO:0006139">
    <property type="term" value="P:nucleobase-containing compound metabolic process"/>
    <property type="evidence" value="ECO:0007669"/>
    <property type="project" value="UniProtKB-ARBA"/>
</dbReference>
<dbReference type="PRINTS" id="PR00147">
    <property type="entry name" value="DNAPHOTLYASE"/>
</dbReference>
<evidence type="ECO:0000259" key="6">
    <source>
        <dbReference type="PROSITE" id="PS51645"/>
    </source>
</evidence>
<organism evidence="7 8">
    <name type="scientific">Cellulomonas aerilata</name>
    <dbReference type="NCBI Taxonomy" id="515326"/>
    <lineage>
        <taxon>Bacteria</taxon>
        <taxon>Bacillati</taxon>
        <taxon>Actinomycetota</taxon>
        <taxon>Actinomycetes</taxon>
        <taxon>Micrococcales</taxon>
        <taxon>Cellulomonadaceae</taxon>
        <taxon>Cellulomonas</taxon>
    </lineage>
</organism>
<comment type="cofactor">
    <cofactor evidence="4">
        <name>FAD</name>
        <dbReference type="ChEBI" id="CHEBI:57692"/>
    </cofactor>
    <text evidence="4">Binds 1 FAD per subunit.</text>
</comment>
<keyword evidence="8" id="KW-1185">Reference proteome</keyword>